<dbReference type="InterPro" id="IPR041921">
    <property type="entry name" value="NuoE_N"/>
</dbReference>
<evidence type="ECO:0000256" key="6">
    <source>
        <dbReference type="ARBA" id="ARBA00034078"/>
    </source>
</evidence>
<comment type="similarity">
    <text evidence="1">Belongs to the complex I 24 kDa subunit family.</text>
</comment>
<dbReference type="GO" id="GO:0016491">
    <property type="term" value="F:oxidoreductase activity"/>
    <property type="evidence" value="ECO:0007669"/>
    <property type="project" value="InterPro"/>
</dbReference>
<feature type="binding site" evidence="7">
    <location>
        <position position="84"/>
    </location>
    <ligand>
        <name>[2Fe-2S] cluster</name>
        <dbReference type="ChEBI" id="CHEBI:190135"/>
    </ligand>
</feature>
<dbReference type="PANTHER" id="PTHR43342">
    <property type="entry name" value="NADH-QUINONE OXIDOREDUCTASE, E SUBUNIT"/>
    <property type="match status" value="1"/>
</dbReference>
<dbReference type="InterPro" id="IPR042128">
    <property type="entry name" value="NuoE_dom"/>
</dbReference>
<comment type="cofactor">
    <cofactor evidence="7">
        <name>[2Fe-2S] cluster</name>
        <dbReference type="ChEBI" id="CHEBI:190135"/>
    </cofactor>
    <text evidence="7">Binds 1 [2Fe-2S] cluster.</text>
</comment>
<dbReference type="PROSITE" id="PS01099">
    <property type="entry name" value="COMPLEX1_24K"/>
    <property type="match status" value="1"/>
</dbReference>
<dbReference type="Proteomes" id="UP000199230">
    <property type="component" value="Unassembled WGS sequence"/>
</dbReference>
<dbReference type="GO" id="GO:0051537">
    <property type="term" value="F:2 iron, 2 sulfur cluster binding"/>
    <property type="evidence" value="ECO:0007669"/>
    <property type="project" value="UniProtKB-KW"/>
</dbReference>
<evidence type="ECO:0000256" key="3">
    <source>
        <dbReference type="ARBA" id="ARBA00022723"/>
    </source>
</evidence>
<keyword evidence="9" id="KW-1185">Reference proteome</keyword>
<dbReference type="InterPro" id="IPR028431">
    <property type="entry name" value="NADP_DH_HndA-like"/>
</dbReference>
<proteinExistence type="inferred from homology"/>
<name>A0A1H3QFP5_9FIRM</name>
<comment type="cofactor">
    <cofactor evidence="6">
        <name>[2Fe-2S] cluster</name>
        <dbReference type="ChEBI" id="CHEBI:190135"/>
    </cofactor>
</comment>
<dbReference type="PIRSF" id="PIRSF000216">
    <property type="entry name" value="NADH_DH_24kDa"/>
    <property type="match status" value="1"/>
</dbReference>
<protein>
    <submittedName>
        <fullName evidence="8">NADH-quinone oxidoreductase subunit E</fullName>
    </submittedName>
</protein>
<dbReference type="CDD" id="cd03064">
    <property type="entry name" value="TRX_Fd_NuoE"/>
    <property type="match status" value="1"/>
</dbReference>
<dbReference type="RefSeq" id="WP_093314850.1">
    <property type="nucleotide sequence ID" value="NZ_FNPV01000009.1"/>
</dbReference>
<dbReference type="Gene3D" id="1.10.10.1590">
    <property type="entry name" value="NADH-quinone oxidoreductase subunit E"/>
    <property type="match status" value="1"/>
</dbReference>
<gene>
    <name evidence="8" type="ORF">SAMN05192546_10960</name>
</gene>
<dbReference type="SUPFAM" id="SSF52833">
    <property type="entry name" value="Thioredoxin-like"/>
    <property type="match status" value="1"/>
</dbReference>
<sequence>MEQVQKETLDRILESSDSGNAALIPIMQEIQSEYRYLPRYALEYIAEKMDISIAKIYSVASFYENFSLEPKGKYIIRVCDGTACHVRKSIPILNALRANLSLTDEKHTTDDMLFTVEAVSCLGACGLAPVIAVNEEMHAAMTPEKVQTLLADLRKEGDADESNC</sequence>
<feature type="binding site" evidence="7">
    <location>
        <position position="125"/>
    </location>
    <ligand>
        <name>[2Fe-2S] cluster</name>
        <dbReference type="ChEBI" id="CHEBI:190135"/>
    </ligand>
</feature>
<dbReference type="Pfam" id="PF01257">
    <property type="entry name" value="2Fe-2S_thioredx"/>
    <property type="match status" value="1"/>
</dbReference>
<dbReference type="InterPro" id="IPR002023">
    <property type="entry name" value="NuoE-like"/>
</dbReference>
<accession>A0A1H3QFP5</accession>
<dbReference type="AlphaFoldDB" id="A0A1H3QFP5"/>
<reference evidence="8 9" key="1">
    <citation type="submission" date="2016-10" db="EMBL/GenBank/DDBJ databases">
        <authorList>
            <person name="de Groot N.N."/>
        </authorList>
    </citation>
    <scope>NUCLEOTIDE SEQUENCE [LARGE SCALE GENOMIC DNA]</scope>
    <source>
        <strain evidence="8 9">APO</strain>
    </source>
</reference>
<evidence type="ECO:0000256" key="5">
    <source>
        <dbReference type="ARBA" id="ARBA00023014"/>
    </source>
</evidence>
<keyword evidence="4 7" id="KW-0408">Iron</keyword>
<dbReference type="STRING" id="159292.SAMN05192546_10960"/>
<evidence type="ECO:0000256" key="2">
    <source>
        <dbReference type="ARBA" id="ARBA00022714"/>
    </source>
</evidence>
<keyword evidence="2 7" id="KW-0001">2Fe-2S</keyword>
<dbReference type="GO" id="GO:0046872">
    <property type="term" value="F:metal ion binding"/>
    <property type="evidence" value="ECO:0007669"/>
    <property type="project" value="UniProtKB-KW"/>
</dbReference>
<evidence type="ECO:0000256" key="7">
    <source>
        <dbReference type="PIRSR" id="PIRSR000216-1"/>
    </source>
</evidence>
<dbReference type="Gene3D" id="3.40.30.10">
    <property type="entry name" value="Glutaredoxin"/>
    <property type="match status" value="1"/>
</dbReference>
<evidence type="ECO:0000313" key="9">
    <source>
        <dbReference type="Proteomes" id="UP000199230"/>
    </source>
</evidence>
<dbReference type="EMBL" id="FNPV01000009">
    <property type="protein sequence ID" value="SDZ12322.1"/>
    <property type="molecule type" value="Genomic_DNA"/>
</dbReference>
<evidence type="ECO:0000256" key="1">
    <source>
        <dbReference type="ARBA" id="ARBA00010643"/>
    </source>
</evidence>
<organism evidence="8 9">
    <name type="scientific">Tindallia californiensis</name>
    <dbReference type="NCBI Taxonomy" id="159292"/>
    <lineage>
        <taxon>Bacteria</taxon>
        <taxon>Bacillati</taxon>
        <taxon>Bacillota</taxon>
        <taxon>Clostridia</taxon>
        <taxon>Peptostreptococcales</taxon>
        <taxon>Tindalliaceae</taxon>
        <taxon>Tindallia</taxon>
    </lineage>
</organism>
<keyword evidence="3 7" id="KW-0479">Metal-binding</keyword>
<evidence type="ECO:0000313" key="8">
    <source>
        <dbReference type="EMBL" id="SDZ12322.1"/>
    </source>
</evidence>
<evidence type="ECO:0000256" key="4">
    <source>
        <dbReference type="ARBA" id="ARBA00023004"/>
    </source>
</evidence>
<feature type="binding site" evidence="7">
    <location>
        <position position="79"/>
    </location>
    <ligand>
        <name>[2Fe-2S] cluster</name>
        <dbReference type="ChEBI" id="CHEBI:190135"/>
    </ligand>
</feature>
<keyword evidence="5 7" id="KW-0411">Iron-sulfur</keyword>
<feature type="binding site" evidence="7">
    <location>
        <position position="121"/>
    </location>
    <ligand>
        <name>[2Fe-2S] cluster</name>
        <dbReference type="ChEBI" id="CHEBI:190135"/>
    </ligand>
</feature>
<dbReference type="PANTHER" id="PTHR43342:SF1">
    <property type="entry name" value="BIFURCATING [FEFE] HYDROGENASE GAMMA SUBUNIT"/>
    <property type="match status" value="1"/>
</dbReference>
<dbReference type="OrthoDB" id="9807941at2"/>
<dbReference type="InterPro" id="IPR036249">
    <property type="entry name" value="Thioredoxin-like_sf"/>
</dbReference>